<dbReference type="InterPro" id="IPR032295">
    <property type="entry name" value="DUF4842"/>
</dbReference>
<dbReference type="Proteomes" id="UP000245535">
    <property type="component" value="Unassembled WGS sequence"/>
</dbReference>
<dbReference type="EMBL" id="QGDO01000001">
    <property type="protein sequence ID" value="PWJ44847.1"/>
    <property type="molecule type" value="Genomic_DNA"/>
</dbReference>
<dbReference type="InterPro" id="IPR031025">
    <property type="entry name" value="LruC_dom"/>
</dbReference>
<dbReference type="Pfam" id="PF16130">
    <property type="entry name" value="DUF4842"/>
    <property type="match status" value="1"/>
</dbReference>
<gene>
    <name evidence="4" type="ORF">BC781_1011233</name>
</gene>
<reference evidence="4 5" key="1">
    <citation type="submission" date="2018-03" db="EMBL/GenBank/DDBJ databases">
        <title>Genomic Encyclopedia of Archaeal and Bacterial Type Strains, Phase II (KMG-II): from individual species to whole genera.</title>
        <authorList>
            <person name="Goeker M."/>
        </authorList>
    </citation>
    <scope>NUCLEOTIDE SEQUENCE [LARGE SCALE GENOMIC DNA]</scope>
    <source>
        <strain evidence="4 5">DSM 28229</strain>
    </source>
</reference>
<evidence type="ECO:0000313" key="4">
    <source>
        <dbReference type="EMBL" id="PWJ44847.1"/>
    </source>
</evidence>
<feature type="compositionally biased region" description="Acidic residues" evidence="1">
    <location>
        <begin position="397"/>
        <end position="411"/>
    </location>
</feature>
<name>A0A316A510_SEDFL</name>
<dbReference type="NCBIfam" id="TIGR04456">
    <property type="entry name" value="LruC_dom"/>
    <property type="match status" value="1"/>
</dbReference>
<dbReference type="RefSeq" id="WP_109616314.1">
    <property type="nucleotide sequence ID" value="NZ_QGDO01000001.1"/>
</dbReference>
<dbReference type="PROSITE" id="PS51257">
    <property type="entry name" value="PROKAR_LIPOPROTEIN"/>
    <property type="match status" value="1"/>
</dbReference>
<feature type="region of interest" description="Disordered" evidence="1">
    <location>
        <begin position="392"/>
        <end position="413"/>
    </location>
</feature>
<organism evidence="4 5">
    <name type="scientific">Sediminitomix flava</name>
    <dbReference type="NCBI Taxonomy" id="379075"/>
    <lineage>
        <taxon>Bacteria</taxon>
        <taxon>Pseudomonadati</taxon>
        <taxon>Bacteroidota</taxon>
        <taxon>Cytophagia</taxon>
        <taxon>Cytophagales</taxon>
        <taxon>Flammeovirgaceae</taxon>
        <taxon>Sediminitomix</taxon>
    </lineage>
</organism>
<accession>A0A316A510</accession>
<dbReference type="OrthoDB" id="1204817at2"/>
<protein>
    <submittedName>
        <fullName evidence="4">LruC domain-containing protein</fullName>
    </submittedName>
</protein>
<feature type="domain" description="DUF4114" evidence="2">
    <location>
        <begin position="288"/>
        <end position="377"/>
    </location>
</feature>
<evidence type="ECO:0000259" key="3">
    <source>
        <dbReference type="Pfam" id="PF16130"/>
    </source>
</evidence>
<proteinExistence type="predicted"/>
<dbReference type="InterPro" id="IPR025193">
    <property type="entry name" value="DUF4114"/>
</dbReference>
<evidence type="ECO:0000256" key="1">
    <source>
        <dbReference type="SAM" id="MobiDB-lite"/>
    </source>
</evidence>
<evidence type="ECO:0000259" key="2">
    <source>
        <dbReference type="Pfam" id="PF13448"/>
    </source>
</evidence>
<feature type="domain" description="DUF4842" evidence="3">
    <location>
        <begin position="462"/>
        <end position="650"/>
    </location>
</feature>
<evidence type="ECO:0000313" key="5">
    <source>
        <dbReference type="Proteomes" id="UP000245535"/>
    </source>
</evidence>
<dbReference type="AlphaFoldDB" id="A0A316A510"/>
<dbReference type="Pfam" id="PF13448">
    <property type="entry name" value="DUF4114"/>
    <property type="match status" value="1"/>
</dbReference>
<comment type="caution">
    <text evidence="4">The sequence shown here is derived from an EMBL/GenBank/DDBJ whole genome shotgun (WGS) entry which is preliminary data.</text>
</comment>
<keyword evidence="5" id="KW-1185">Reference proteome</keyword>
<sequence>MRKLTYLLTTILLTSCFKSQDVGIKSDAQYELEKITIPENFDFNTSTTVSIDLQIPEAYRKATISFMDKSTLEGGVKIGTGSFDSEGHLHTTLTVPETWTSIYLESNYLGVPSFYLPVMGDEVELDYQDVFDQKVSVAQREQISTKSLNSSSNKRIASAVIHYLADNVDSNGVPDNLEPVNDTFDGDFIGDVNASFPESRPVPTYNPEYIADGNETDIVLNDDAEVFITYVAEGAGYKNVLGFYKYRVGFAPQTAAEIDTIFVAFPNISNAGAGGNLIPGNKVKLGEFEAGTAIGWVLLQNAWKGSNGISTSANRFYSEPSFNPEDSKNQHNVLLKDTQREIVLLGFEDLHREDRNQNPNRYGSDEDFNDAIFYVTATPGDAINTTNIRTITTSAPDTDEDGVDDNQDEYPNDPNKAFNNYFPSSSGYSSIAFEDLWPNKGDYDFNDVVVNYNVNLITNAENKVVELDMKILTRETVAGFENGLGLMFNFEPSKISSVTGMNYTKGLITNEANGCESQQQNAVVIFYDNAHDNLEQELDIHFEFSQPIEPELLGIAPFNTFVFANGVRGKEIHLPNELPTDLADESLFGNSDDNSSVGANNYYKTSENLPWAINISREYAIPKENVEISTAYKKFLQWVSSNGSSFPDWYEDKEGYRDASKLKLEN</sequence>